<dbReference type="AlphaFoldDB" id="A0A2C6C4X1"/>
<dbReference type="EMBL" id="NIRO01000011">
    <property type="protein sequence ID" value="PHI11897.1"/>
    <property type="molecule type" value="Genomic_DNA"/>
</dbReference>
<comment type="caution">
    <text evidence="1">The sequence shown here is derived from an EMBL/GenBank/DDBJ whole genome shotgun (WGS) entry which is preliminary data.</text>
</comment>
<dbReference type="RefSeq" id="WP_098997616.1">
    <property type="nucleotide sequence ID" value="NZ_CP077153.1"/>
</dbReference>
<protein>
    <recommendedName>
        <fullName evidence="3">Butirosin biosynthesis protein H N-terminal domain-containing protein</fullName>
    </recommendedName>
</protein>
<accession>A0A2C6C4X1</accession>
<evidence type="ECO:0000313" key="2">
    <source>
        <dbReference type="Proteomes" id="UP000224507"/>
    </source>
</evidence>
<name>A0A2C6C4X1_FUSNP</name>
<proteinExistence type="predicted"/>
<organism evidence="1 2">
    <name type="scientific">Fusobacterium nucleatum subsp. polymorphum</name>
    <name type="common">Fusobacterium polymorphum</name>
    <dbReference type="NCBI Taxonomy" id="76857"/>
    <lineage>
        <taxon>Bacteria</taxon>
        <taxon>Fusobacteriati</taxon>
        <taxon>Fusobacteriota</taxon>
        <taxon>Fusobacteriia</taxon>
        <taxon>Fusobacteriales</taxon>
        <taxon>Fusobacteriaceae</taxon>
        <taxon>Fusobacterium</taxon>
    </lineage>
</organism>
<reference evidence="1 2" key="1">
    <citation type="submission" date="2017-06" db="EMBL/GenBank/DDBJ databases">
        <title>Draft genome sequence of Fusobacterium nucleatum subsp. polymorphum KCOM 1274 (=ChDC F309).</title>
        <authorList>
            <person name="Kook J.-K."/>
            <person name="Park S.-N."/>
            <person name="Lim Y.K."/>
            <person name="Roh H."/>
        </authorList>
    </citation>
    <scope>NUCLEOTIDE SEQUENCE [LARGE SCALE GENOMIC DNA]</scope>
    <source>
        <strain evidence="2">KCOM 1274 (ChDC F309)</strain>
    </source>
</reference>
<sequence>MGKVMLENINPFVDIWYKDCFFMSLMHLLNLQQKIYLLFNEFYIYPKDSTLSIKTLKYDEDNIFKLLPKIGLNCKYKMKISDIQSEIIKSLNNKEWIILAVDPFYEDIRKDTYKKLHIPHCLLIYGYSQEVFYIVEQNYSLSLQYKLGEISQKSLIESYNGFLEEVRKNSKYIGEDFPVECKIKSQFPTYFTIKNNNKNIVIDVKKLINFILNSIPILLDSLKALKKQENYLQKLYKKGEEKQLTELISQINKIIIARKIDDFRFEKLTSNNQKILIQESVKNWTYLRTIFSKLLFSKKYNEEHFINIILSIRKIFECENDYYTSLLNIDWREIQDGYK</sequence>
<gene>
    <name evidence="1" type="ORF">CBG56_08755</name>
</gene>
<evidence type="ECO:0000313" key="1">
    <source>
        <dbReference type="EMBL" id="PHI11897.1"/>
    </source>
</evidence>
<dbReference type="Proteomes" id="UP000224507">
    <property type="component" value="Unassembled WGS sequence"/>
</dbReference>
<evidence type="ECO:0008006" key="3">
    <source>
        <dbReference type="Google" id="ProtNLM"/>
    </source>
</evidence>